<keyword evidence="5" id="KW-1185">Reference proteome</keyword>
<keyword evidence="2" id="KW-0472">Membrane</keyword>
<keyword evidence="2" id="KW-1133">Transmembrane helix</keyword>
<organism evidence="4 5">
    <name type="scientific">Kribbella orskensis</name>
    <dbReference type="NCBI Taxonomy" id="2512216"/>
    <lineage>
        <taxon>Bacteria</taxon>
        <taxon>Bacillati</taxon>
        <taxon>Actinomycetota</taxon>
        <taxon>Actinomycetes</taxon>
        <taxon>Propionibacteriales</taxon>
        <taxon>Kribbellaceae</taxon>
        <taxon>Kribbella</taxon>
    </lineage>
</organism>
<feature type="transmembrane region" description="Helical" evidence="2">
    <location>
        <begin position="38"/>
        <end position="61"/>
    </location>
</feature>
<feature type="compositionally biased region" description="Polar residues" evidence="1">
    <location>
        <begin position="352"/>
        <end position="371"/>
    </location>
</feature>
<keyword evidence="2" id="KW-0812">Transmembrane</keyword>
<evidence type="ECO:0000259" key="3">
    <source>
        <dbReference type="Pfam" id="PF14219"/>
    </source>
</evidence>
<gene>
    <name evidence="4" type="ORF">EV644_103337</name>
</gene>
<dbReference type="Pfam" id="PF14219">
    <property type="entry name" value="DUF4328"/>
    <property type="match status" value="1"/>
</dbReference>
<dbReference type="RefSeq" id="WP_132189950.1">
    <property type="nucleotide sequence ID" value="NZ_SLWM01000003.1"/>
</dbReference>
<feature type="transmembrane region" description="Helical" evidence="2">
    <location>
        <begin position="96"/>
        <end position="113"/>
    </location>
</feature>
<dbReference type="InterPro" id="IPR025565">
    <property type="entry name" value="DUF4328"/>
</dbReference>
<dbReference type="EMBL" id="SLWM01000003">
    <property type="protein sequence ID" value="TCO27637.1"/>
    <property type="molecule type" value="Genomic_DNA"/>
</dbReference>
<accession>A0ABY2BPT6</accession>
<name>A0ABY2BPT6_9ACTN</name>
<feature type="domain" description="DUF4328" evidence="3">
    <location>
        <begin position="100"/>
        <end position="268"/>
    </location>
</feature>
<feature type="transmembrane region" description="Helical" evidence="2">
    <location>
        <begin position="184"/>
        <end position="213"/>
    </location>
</feature>
<feature type="compositionally biased region" description="Pro residues" evidence="1">
    <location>
        <begin position="287"/>
        <end position="303"/>
    </location>
</feature>
<evidence type="ECO:0000313" key="5">
    <source>
        <dbReference type="Proteomes" id="UP000295818"/>
    </source>
</evidence>
<protein>
    <submittedName>
        <fullName evidence="4">Uncharacterized protein DUF4328</fullName>
    </submittedName>
</protein>
<feature type="region of interest" description="Disordered" evidence="1">
    <location>
        <begin position="281"/>
        <end position="371"/>
    </location>
</feature>
<comment type="caution">
    <text evidence="4">The sequence shown here is derived from an EMBL/GenBank/DDBJ whole genome shotgun (WGS) entry which is preliminary data.</text>
</comment>
<proteinExistence type="predicted"/>
<evidence type="ECO:0000256" key="2">
    <source>
        <dbReference type="SAM" id="Phobius"/>
    </source>
</evidence>
<sequence>MSQPYPGPQGPYPGYPAGQYPPYPAVVAAPKYRPLRRIALISIGLMGLTAVAAVVQVVLMWSSYDDVKRFVYGLVSEDEFDSGIESITNSGPLLDLVGYLFVGTAIAFLIWLWQARENTQVFRPIPPGGFDSHRHTQGWVVGSWICPIVQFWYPLEVVEDVVQASEPPAQPGAAKSGEVRALLYGWWAAWTGFWVILVAGGATVLISFVVWIVQLVDRADAAGATGDYVDIYDLQDDMVRVALGVNIGFTVAIALLIAAAVTVSLLLLRVSTWQDTRGAELGLLHPGQPPATPVTYPQPPQYAPRPTYTSQPGFGPPPSQQPGNAPRSFPSYGAQPHPGGQPPPGRPTNPGESTSGARQQPPGSRSWTPPG</sequence>
<evidence type="ECO:0000313" key="4">
    <source>
        <dbReference type="EMBL" id="TCO27637.1"/>
    </source>
</evidence>
<reference evidence="4 5" key="1">
    <citation type="journal article" date="2015" name="Stand. Genomic Sci.">
        <title>Genomic Encyclopedia of Bacterial and Archaeal Type Strains, Phase III: the genomes of soil and plant-associated and newly described type strains.</title>
        <authorList>
            <person name="Whitman W.B."/>
            <person name="Woyke T."/>
            <person name="Klenk H.P."/>
            <person name="Zhou Y."/>
            <person name="Lilburn T.G."/>
            <person name="Beck B.J."/>
            <person name="De Vos P."/>
            <person name="Vandamme P."/>
            <person name="Eisen J.A."/>
            <person name="Garrity G."/>
            <person name="Hugenholtz P."/>
            <person name="Kyrpides N.C."/>
        </authorList>
    </citation>
    <scope>NUCLEOTIDE SEQUENCE [LARGE SCALE GENOMIC DNA]</scope>
    <source>
        <strain evidence="4 5">VKM Ac-2538</strain>
    </source>
</reference>
<feature type="transmembrane region" description="Helical" evidence="2">
    <location>
        <begin position="247"/>
        <end position="268"/>
    </location>
</feature>
<dbReference type="Proteomes" id="UP000295818">
    <property type="component" value="Unassembled WGS sequence"/>
</dbReference>
<evidence type="ECO:0000256" key="1">
    <source>
        <dbReference type="SAM" id="MobiDB-lite"/>
    </source>
</evidence>